<dbReference type="EMBL" id="JARAKF010000003">
    <property type="protein sequence ID" value="MDU9001419.1"/>
    <property type="molecule type" value="Genomic_DNA"/>
</dbReference>
<feature type="transmembrane region" description="Helical" evidence="7">
    <location>
        <begin position="335"/>
        <end position="358"/>
    </location>
</feature>
<keyword evidence="4 7" id="KW-1133">Transmembrane helix</keyword>
<keyword evidence="5 7" id="KW-0472">Membrane</keyword>
<feature type="transmembrane region" description="Helical" evidence="7">
    <location>
        <begin position="275"/>
        <end position="294"/>
    </location>
</feature>
<dbReference type="InterPro" id="IPR011701">
    <property type="entry name" value="MFS"/>
</dbReference>
<sequence length="442" mass="45770">MWSVLRVREFRVTSATEFLSVIGDQFSRVALTVMVFDRTDSAALTGLTYGLTYLPTMAGALLLSTVADRRPRREVIIAINAVRAVGVAAMTVPGIPLAALCALVAASSFLNGPYKATHLAFVRDIVDAKQYTAAMALRQSVNQAGQLAGFAAGGIIASTVSPRVCLAVDAVTFALSAILIRSFVGFRPASATPAQRRSLVGGLRVVWSGRGQRAIFASTLSGLFLMAPDGLATPLVHEIGANPAWVGFLLAASAACSFLGLGLLARFLPEHRRTLVFPIACLAAGAPLPLVLLGGGPYPALIVFGLSGTLWAIQVVLSVSFLGEMLPDAQRAQGMGVAASMNLTAQGIGAALAGLVAQVTGARAAIALAGVAAVLFALWPSTLWIRREAGSPASQAGRGSGEPGESEDASLRVTQTGRVLRPAEELARRSPLARHAPDAPST</sequence>
<dbReference type="Pfam" id="PF07690">
    <property type="entry name" value="MFS_1"/>
    <property type="match status" value="1"/>
</dbReference>
<feature type="transmembrane region" description="Helical" evidence="7">
    <location>
        <begin position="300"/>
        <end position="323"/>
    </location>
</feature>
<comment type="caution">
    <text evidence="8">The sequence shown here is derived from an EMBL/GenBank/DDBJ whole genome shotgun (WGS) entry which is preliminary data.</text>
</comment>
<name>A0ABU3V5G3_9ACTN</name>
<evidence type="ECO:0000313" key="8">
    <source>
        <dbReference type="EMBL" id="MDU9001419.1"/>
    </source>
</evidence>
<dbReference type="InterPro" id="IPR036259">
    <property type="entry name" value="MFS_trans_sf"/>
</dbReference>
<evidence type="ECO:0000256" key="3">
    <source>
        <dbReference type="ARBA" id="ARBA00022692"/>
    </source>
</evidence>
<keyword evidence="9" id="KW-1185">Reference proteome</keyword>
<comment type="subcellular location">
    <subcellularLocation>
        <location evidence="1">Cell membrane</location>
        <topology evidence="1">Multi-pass membrane protein</topology>
    </subcellularLocation>
</comment>
<geneLocation type="plasmid" evidence="8">
    <name>unnamed1</name>
</geneLocation>
<feature type="transmembrane region" description="Helical" evidence="7">
    <location>
        <begin position="244"/>
        <end position="268"/>
    </location>
</feature>
<dbReference type="PANTHER" id="PTHR23513">
    <property type="entry name" value="INTEGRAL MEMBRANE EFFLUX PROTEIN-RELATED"/>
    <property type="match status" value="1"/>
</dbReference>
<dbReference type="PANTHER" id="PTHR23513:SF11">
    <property type="entry name" value="STAPHYLOFERRIN A TRANSPORTER"/>
    <property type="match status" value="1"/>
</dbReference>
<dbReference type="Proteomes" id="UP001257627">
    <property type="component" value="Unassembled WGS sequence"/>
</dbReference>
<evidence type="ECO:0000256" key="7">
    <source>
        <dbReference type="SAM" id="Phobius"/>
    </source>
</evidence>
<evidence type="ECO:0000256" key="2">
    <source>
        <dbReference type="ARBA" id="ARBA00022475"/>
    </source>
</evidence>
<feature type="transmembrane region" description="Helical" evidence="7">
    <location>
        <begin position="42"/>
        <end position="63"/>
    </location>
</feature>
<feature type="transmembrane region" description="Helical" evidence="7">
    <location>
        <begin position="166"/>
        <end position="186"/>
    </location>
</feature>
<organism evidence="8 9">
    <name type="scientific">Streptomyces mirabilis</name>
    <dbReference type="NCBI Taxonomy" id="68239"/>
    <lineage>
        <taxon>Bacteria</taxon>
        <taxon>Bacillati</taxon>
        <taxon>Actinomycetota</taxon>
        <taxon>Actinomycetes</taxon>
        <taxon>Kitasatosporales</taxon>
        <taxon>Streptomycetaceae</taxon>
        <taxon>Streptomyces</taxon>
    </lineage>
</organism>
<accession>A0ABU3V5G3</accession>
<keyword evidence="2" id="KW-1003">Cell membrane</keyword>
<dbReference type="RefSeq" id="WP_266944354.1">
    <property type="nucleotide sequence ID" value="NZ_JAPEMK010000002.1"/>
</dbReference>
<feature type="region of interest" description="Disordered" evidence="6">
    <location>
        <begin position="390"/>
        <end position="442"/>
    </location>
</feature>
<dbReference type="CDD" id="cd06173">
    <property type="entry name" value="MFS_MefA_like"/>
    <property type="match status" value="1"/>
</dbReference>
<keyword evidence="3 7" id="KW-0812">Transmembrane</keyword>
<keyword evidence="8" id="KW-0614">Plasmid</keyword>
<evidence type="ECO:0000256" key="1">
    <source>
        <dbReference type="ARBA" id="ARBA00004651"/>
    </source>
</evidence>
<dbReference type="SUPFAM" id="SSF103473">
    <property type="entry name" value="MFS general substrate transporter"/>
    <property type="match status" value="1"/>
</dbReference>
<evidence type="ECO:0000256" key="5">
    <source>
        <dbReference type="ARBA" id="ARBA00023136"/>
    </source>
</evidence>
<feature type="transmembrane region" description="Helical" evidence="7">
    <location>
        <begin position="84"/>
        <end position="110"/>
    </location>
</feature>
<reference evidence="8 9" key="1">
    <citation type="submission" date="2023-02" db="EMBL/GenBank/DDBJ databases">
        <authorList>
            <person name="Maleckis M."/>
        </authorList>
    </citation>
    <scope>NUCLEOTIDE SEQUENCE [LARGE SCALE GENOMIC DNA]</scope>
    <source>
        <strain evidence="8 9">P8-A2</strain>
        <plasmid evidence="8">unnamed1</plasmid>
    </source>
</reference>
<evidence type="ECO:0000256" key="6">
    <source>
        <dbReference type="SAM" id="MobiDB-lite"/>
    </source>
</evidence>
<dbReference type="Gene3D" id="1.20.1250.20">
    <property type="entry name" value="MFS general substrate transporter like domains"/>
    <property type="match status" value="1"/>
</dbReference>
<proteinExistence type="predicted"/>
<evidence type="ECO:0000256" key="4">
    <source>
        <dbReference type="ARBA" id="ARBA00022989"/>
    </source>
</evidence>
<protein>
    <submittedName>
        <fullName evidence="8">MFS transporter</fullName>
    </submittedName>
</protein>
<evidence type="ECO:0000313" key="9">
    <source>
        <dbReference type="Proteomes" id="UP001257627"/>
    </source>
</evidence>
<feature type="transmembrane region" description="Helical" evidence="7">
    <location>
        <begin position="364"/>
        <end position="385"/>
    </location>
</feature>
<gene>
    <name evidence="8" type="ORF">PU648_56130</name>
</gene>
<feature type="transmembrane region" description="Helical" evidence="7">
    <location>
        <begin position="214"/>
        <end position="232"/>
    </location>
</feature>